<evidence type="ECO:0000256" key="4">
    <source>
        <dbReference type="ARBA" id="ARBA00009524"/>
    </source>
</evidence>
<comment type="catalytic activity">
    <reaction evidence="15 17 19">
        <text>(6S)-NADHX + ADP = AMP + phosphate + NADH + H(+)</text>
        <dbReference type="Rhea" id="RHEA:32223"/>
        <dbReference type="ChEBI" id="CHEBI:15378"/>
        <dbReference type="ChEBI" id="CHEBI:43474"/>
        <dbReference type="ChEBI" id="CHEBI:57945"/>
        <dbReference type="ChEBI" id="CHEBI:64074"/>
        <dbReference type="ChEBI" id="CHEBI:456215"/>
        <dbReference type="ChEBI" id="CHEBI:456216"/>
        <dbReference type="EC" id="4.2.1.136"/>
    </reaction>
</comment>
<dbReference type="InterPro" id="IPR017953">
    <property type="entry name" value="Carbohydrate_kinase_pred_CS"/>
</dbReference>
<keyword evidence="8 17" id="KW-0521">NADP</keyword>
<dbReference type="EC" id="4.2.1.136" evidence="19"/>
<dbReference type="Gene3D" id="3.40.50.10260">
    <property type="entry name" value="YjeF N-terminal domain"/>
    <property type="match status" value="1"/>
</dbReference>
<dbReference type="SUPFAM" id="SSF53613">
    <property type="entry name" value="Ribokinase-like"/>
    <property type="match status" value="1"/>
</dbReference>
<reference evidence="22 23" key="1">
    <citation type="submission" date="2021-11" db="EMBL/GenBank/DDBJ databases">
        <title>Seasonal and diel survey of microbial diversity of the Tyrrhenian coast.</title>
        <authorList>
            <person name="Gattoni G."/>
            <person name="Corral P."/>
        </authorList>
    </citation>
    <scope>NUCLEOTIDE SEQUENCE [LARGE SCALE GENOMIC DNA]</scope>
    <source>
        <strain evidence="22 23">Mr9</strain>
    </source>
</reference>
<dbReference type="EMBL" id="JAJGMW010000018">
    <property type="protein sequence ID" value="MCC4213729.1"/>
    <property type="molecule type" value="Genomic_DNA"/>
</dbReference>
<feature type="binding site" evidence="18">
    <location>
        <position position="127"/>
    </location>
    <ligand>
        <name>K(+)</name>
        <dbReference type="ChEBI" id="CHEBI:29103"/>
    </ligand>
</feature>
<feature type="binding site" evidence="17">
    <location>
        <position position="262"/>
    </location>
    <ligand>
        <name>(6S)-NADPHX</name>
        <dbReference type="ChEBI" id="CHEBI:64076"/>
    </ligand>
</feature>
<dbReference type="SUPFAM" id="SSF64153">
    <property type="entry name" value="YjeF N-terminal domain-like"/>
    <property type="match status" value="1"/>
</dbReference>
<evidence type="ECO:0000256" key="6">
    <source>
        <dbReference type="ARBA" id="ARBA00022741"/>
    </source>
</evidence>
<feature type="binding site" evidence="17">
    <location>
        <begin position="412"/>
        <end position="416"/>
    </location>
    <ligand>
        <name>AMP</name>
        <dbReference type="ChEBI" id="CHEBI:456215"/>
    </ligand>
</feature>
<comment type="caution">
    <text evidence="22">The sequence shown here is derived from an EMBL/GenBank/DDBJ whole genome shotgun (WGS) entry which is preliminary data.</text>
</comment>
<feature type="binding site" evidence="18">
    <location>
        <position position="59"/>
    </location>
    <ligand>
        <name>K(+)</name>
        <dbReference type="ChEBI" id="CHEBI:29103"/>
    </ligand>
</feature>
<comment type="function">
    <text evidence="18">Catalyzes the epimerization of the S- and R-forms of NAD(P)HX, a damaged form of NAD(P)H that is a result of enzymatic or heat-dependent hydration. This is a prerequisite for the S-specific NAD(P)H-hydrate dehydratase to allow the repair of both epimers of NAD(P)HX.</text>
</comment>
<evidence type="ECO:0000256" key="2">
    <source>
        <dbReference type="ARBA" id="ARBA00000909"/>
    </source>
</evidence>
<evidence type="ECO:0000259" key="21">
    <source>
        <dbReference type="PROSITE" id="PS51385"/>
    </source>
</evidence>
<dbReference type="Pfam" id="PF03853">
    <property type="entry name" value="YjeF_N"/>
    <property type="match status" value="1"/>
</dbReference>
<comment type="similarity">
    <text evidence="17">Belongs to the NnrD/CARKD family.</text>
</comment>
<feature type="binding site" evidence="17">
    <location>
        <position position="440"/>
    </location>
    <ligand>
        <name>AMP</name>
        <dbReference type="ChEBI" id="CHEBI:456215"/>
    </ligand>
</feature>
<dbReference type="PANTHER" id="PTHR12592">
    <property type="entry name" value="ATP-DEPENDENT (S)-NAD(P)H-HYDRATE DEHYDRATASE FAMILY MEMBER"/>
    <property type="match status" value="1"/>
</dbReference>
<evidence type="ECO:0000256" key="15">
    <source>
        <dbReference type="ARBA" id="ARBA00048238"/>
    </source>
</evidence>
<protein>
    <recommendedName>
        <fullName evidence="19">Bifunctional NAD(P)H-hydrate repair enzyme</fullName>
    </recommendedName>
    <alternativeName>
        <fullName evidence="19">Nicotinamide nucleotide repair protein</fullName>
    </alternativeName>
    <domain>
        <recommendedName>
            <fullName evidence="19">ADP-dependent (S)-NAD(P)H-hydrate dehydratase</fullName>
            <ecNumber evidence="19">4.2.1.136</ecNumber>
        </recommendedName>
        <alternativeName>
            <fullName evidence="19">ADP-dependent NAD(P)HX dehydratase</fullName>
        </alternativeName>
    </domain>
    <domain>
        <recommendedName>
            <fullName evidence="19">NAD(P)H-hydrate epimerase</fullName>
            <ecNumber evidence="19">5.1.99.6</ecNumber>
        </recommendedName>
    </domain>
</protein>
<evidence type="ECO:0000256" key="7">
    <source>
        <dbReference type="ARBA" id="ARBA00022840"/>
    </source>
</evidence>
<dbReference type="HAMAP" id="MF_01965">
    <property type="entry name" value="NADHX_dehydratase"/>
    <property type="match status" value="1"/>
</dbReference>
<evidence type="ECO:0000256" key="3">
    <source>
        <dbReference type="ARBA" id="ARBA00006001"/>
    </source>
</evidence>
<evidence type="ECO:0000256" key="16">
    <source>
        <dbReference type="ARBA" id="ARBA00049209"/>
    </source>
</evidence>
<comment type="function">
    <text evidence="17">Catalyzes the dehydration of the S-form of NAD(P)HX at the expense of ADP, which is converted to AMP. Together with NAD(P)HX epimerase, which catalyzes the epimerization of the S- and R-forms, the enzyme allows the repair of both epimers of NAD(P)HX, a damaged form of NAD(P)H that is a result of enzymatic or heat-dependent hydration.</text>
</comment>
<evidence type="ECO:0000256" key="8">
    <source>
        <dbReference type="ARBA" id="ARBA00022857"/>
    </source>
</evidence>
<comment type="subunit">
    <text evidence="17">Homotetramer.</text>
</comment>
<evidence type="ECO:0000256" key="13">
    <source>
        <dbReference type="ARBA" id="ARBA00023268"/>
    </source>
</evidence>
<sequence length="511" mass="55854">MKILSKDQVYEADKATIEAEAIPSINLMERAGGYAFEYLHQRLQGQRVNIKIFCGIGNNGGDGLVIARNLIEHNYSVTTYVVNYSDKRSKDFLQALEALKGKTKNWPQVLKSADDFPEIAREDLVVDCIFGIGLNRPADGWVQELFQKINSSGAYVLSIDVPSGMAVDRQFPGDTMVHPTVVLSFQTPKLAFFLPQSGKYINNWDVLDIGLDRNYLNSVKTKAQLIDKTEARQMYRPRQKFSHKGTYGHALIVAGSYGKMGAAVLSSKACLHAGAGLTTAYTTRQGLPILQTALPEVMVVTDRHDGTYLEELKFDLEPDVIGIGPGLGTEKATQEAFKAFLKSNKTPLVVDADALNMLAKDRDLLKLLPKYSVLTPHPKELERLIGEWDDDFEKLEKAEAFSAEYNCVLVCKDAHTIVVFEGNYYVNNTGNPGMATGGSGDVLTGVITGLIAQGYDPLTAAIFGTYLHGKAGDLAVNHTAYEALTAGTIIEFLGAAVLDLFEQPGKENGKG</sequence>
<keyword evidence="6 17" id="KW-0547">Nucleotide-binding</keyword>
<comment type="similarity">
    <text evidence="4 19">In the C-terminal section; belongs to the NnrD/CARKD family.</text>
</comment>
<keyword evidence="23" id="KW-1185">Reference proteome</keyword>
<dbReference type="InterPro" id="IPR000631">
    <property type="entry name" value="CARKD"/>
</dbReference>
<comment type="catalytic activity">
    <reaction evidence="2 18 19">
        <text>(6R)-NADPHX = (6S)-NADPHX</text>
        <dbReference type="Rhea" id="RHEA:32227"/>
        <dbReference type="ChEBI" id="CHEBI:64076"/>
        <dbReference type="ChEBI" id="CHEBI:64077"/>
        <dbReference type="EC" id="5.1.99.6"/>
    </reaction>
</comment>
<keyword evidence="11 18" id="KW-0413">Isomerase</keyword>
<organism evidence="22 23">
    <name type="scientific">Leeuwenhoekiella parthenopeia</name>
    <dbReference type="NCBI Taxonomy" id="2890320"/>
    <lineage>
        <taxon>Bacteria</taxon>
        <taxon>Pseudomonadati</taxon>
        <taxon>Bacteroidota</taxon>
        <taxon>Flavobacteriia</taxon>
        <taxon>Flavobacteriales</taxon>
        <taxon>Flavobacteriaceae</taxon>
        <taxon>Leeuwenhoekiella</taxon>
    </lineage>
</organism>
<feature type="domain" description="YjeF C-terminal" evidence="20">
    <location>
        <begin position="227"/>
        <end position="500"/>
    </location>
</feature>
<dbReference type="PROSITE" id="PS51383">
    <property type="entry name" value="YJEF_C_3"/>
    <property type="match status" value="1"/>
</dbReference>
<feature type="binding site" evidence="18">
    <location>
        <position position="163"/>
    </location>
    <ligand>
        <name>K(+)</name>
        <dbReference type="ChEBI" id="CHEBI:29103"/>
    </ligand>
</feature>
<dbReference type="NCBIfam" id="TIGR00197">
    <property type="entry name" value="yjeF_nterm"/>
    <property type="match status" value="1"/>
</dbReference>
<dbReference type="PROSITE" id="PS01050">
    <property type="entry name" value="YJEF_C_2"/>
    <property type="match status" value="1"/>
</dbReference>
<dbReference type="EC" id="5.1.99.6" evidence="19"/>
<comment type="similarity">
    <text evidence="3 19">In the N-terminal section; belongs to the NnrE/AIBP family.</text>
</comment>
<comment type="catalytic activity">
    <reaction evidence="1 18 19">
        <text>(6R)-NADHX = (6S)-NADHX</text>
        <dbReference type="Rhea" id="RHEA:32215"/>
        <dbReference type="ChEBI" id="CHEBI:64074"/>
        <dbReference type="ChEBI" id="CHEBI:64075"/>
        <dbReference type="EC" id="5.1.99.6"/>
    </reaction>
</comment>
<comment type="catalytic activity">
    <reaction evidence="16 17 19">
        <text>(6S)-NADPHX + ADP = AMP + phosphate + NADPH + H(+)</text>
        <dbReference type="Rhea" id="RHEA:32235"/>
        <dbReference type="ChEBI" id="CHEBI:15378"/>
        <dbReference type="ChEBI" id="CHEBI:43474"/>
        <dbReference type="ChEBI" id="CHEBI:57783"/>
        <dbReference type="ChEBI" id="CHEBI:64076"/>
        <dbReference type="ChEBI" id="CHEBI:456215"/>
        <dbReference type="ChEBI" id="CHEBI:456216"/>
        <dbReference type="EC" id="4.2.1.136"/>
    </reaction>
</comment>
<dbReference type="RefSeq" id="WP_228230805.1">
    <property type="nucleotide sequence ID" value="NZ_JAJGMW010000018.1"/>
</dbReference>
<evidence type="ECO:0000256" key="18">
    <source>
        <dbReference type="HAMAP-Rule" id="MF_01966"/>
    </source>
</evidence>
<evidence type="ECO:0000259" key="20">
    <source>
        <dbReference type="PROSITE" id="PS51383"/>
    </source>
</evidence>
<name>A0ABS8GUX9_9FLAO</name>
<comment type="similarity">
    <text evidence="18">Belongs to the NnrE/AIBP family.</text>
</comment>
<feature type="binding site" evidence="18">
    <location>
        <position position="160"/>
    </location>
    <ligand>
        <name>(6S)-NADPHX</name>
        <dbReference type="ChEBI" id="CHEBI:64076"/>
    </ligand>
</feature>
<evidence type="ECO:0000256" key="17">
    <source>
        <dbReference type="HAMAP-Rule" id="MF_01965"/>
    </source>
</evidence>
<comment type="caution">
    <text evidence="18">Lacks conserved residue(s) required for the propagation of feature annotation.</text>
</comment>
<dbReference type="Pfam" id="PF01256">
    <property type="entry name" value="Carb_kinase"/>
    <property type="match status" value="1"/>
</dbReference>
<feature type="binding site" evidence="17">
    <location>
        <position position="377"/>
    </location>
    <ligand>
        <name>(6S)-NADPHX</name>
        <dbReference type="ChEBI" id="CHEBI:64076"/>
    </ligand>
</feature>
<dbReference type="NCBIfam" id="TIGR00196">
    <property type="entry name" value="yjeF_cterm"/>
    <property type="match status" value="1"/>
</dbReference>
<dbReference type="PROSITE" id="PS51385">
    <property type="entry name" value="YJEF_N"/>
    <property type="match status" value="1"/>
</dbReference>
<dbReference type="HAMAP" id="MF_01966">
    <property type="entry name" value="NADHX_epimerase"/>
    <property type="match status" value="1"/>
</dbReference>
<feature type="binding site" evidence="17">
    <location>
        <position position="326"/>
    </location>
    <ligand>
        <name>(6S)-NADPHX</name>
        <dbReference type="ChEBI" id="CHEBI:64076"/>
    </ligand>
</feature>
<keyword evidence="10 17" id="KW-0520">NAD</keyword>
<keyword evidence="7 17" id="KW-0067">ATP-binding</keyword>
<evidence type="ECO:0000256" key="1">
    <source>
        <dbReference type="ARBA" id="ARBA00000013"/>
    </source>
</evidence>
<feature type="binding site" evidence="17">
    <location>
        <position position="441"/>
    </location>
    <ligand>
        <name>(6S)-NADPHX</name>
        <dbReference type="ChEBI" id="CHEBI:64076"/>
    </ligand>
</feature>
<dbReference type="Gene3D" id="3.40.1190.20">
    <property type="match status" value="1"/>
</dbReference>
<evidence type="ECO:0000256" key="9">
    <source>
        <dbReference type="ARBA" id="ARBA00022958"/>
    </source>
</evidence>
<evidence type="ECO:0000256" key="5">
    <source>
        <dbReference type="ARBA" id="ARBA00022723"/>
    </source>
</evidence>
<dbReference type="PIRSF" id="PIRSF017184">
    <property type="entry name" value="Nnr"/>
    <property type="match status" value="1"/>
</dbReference>
<feature type="binding site" evidence="18">
    <location>
        <begin position="131"/>
        <end position="137"/>
    </location>
    <ligand>
        <name>(6S)-NADPHX</name>
        <dbReference type="ChEBI" id="CHEBI:64076"/>
    </ligand>
</feature>
<evidence type="ECO:0000256" key="14">
    <source>
        <dbReference type="ARBA" id="ARBA00025153"/>
    </source>
</evidence>
<dbReference type="InterPro" id="IPR036652">
    <property type="entry name" value="YjeF_N_dom_sf"/>
</dbReference>
<dbReference type="PANTHER" id="PTHR12592:SF0">
    <property type="entry name" value="ATP-DEPENDENT (S)-NAD(P)H-HYDRATE DEHYDRATASE"/>
    <property type="match status" value="1"/>
</dbReference>
<dbReference type="InterPro" id="IPR029056">
    <property type="entry name" value="Ribokinase-like"/>
</dbReference>
<comment type="cofactor">
    <cofactor evidence="18 19">
        <name>K(+)</name>
        <dbReference type="ChEBI" id="CHEBI:29103"/>
    </cofactor>
    <text evidence="18 19">Binds 1 potassium ion per subunit.</text>
</comment>
<keyword evidence="9 18" id="KW-0630">Potassium</keyword>
<dbReference type="Proteomes" id="UP001197770">
    <property type="component" value="Unassembled WGS sequence"/>
</dbReference>
<gene>
    <name evidence="17" type="primary">nnrD</name>
    <name evidence="18" type="synonym">nnrE</name>
    <name evidence="22" type="ORF">LLW17_13435</name>
</gene>
<evidence type="ECO:0000256" key="19">
    <source>
        <dbReference type="PIRNR" id="PIRNR017184"/>
    </source>
</evidence>
<feature type="binding site" evidence="18">
    <location>
        <begin position="58"/>
        <end position="62"/>
    </location>
    <ligand>
        <name>(6S)-NADPHX</name>
        <dbReference type="ChEBI" id="CHEBI:64076"/>
    </ligand>
</feature>
<evidence type="ECO:0000313" key="22">
    <source>
        <dbReference type="EMBL" id="MCC4213729.1"/>
    </source>
</evidence>
<comment type="cofactor">
    <cofactor evidence="17">
        <name>Mg(2+)</name>
        <dbReference type="ChEBI" id="CHEBI:18420"/>
    </cofactor>
</comment>
<evidence type="ECO:0000256" key="11">
    <source>
        <dbReference type="ARBA" id="ARBA00023235"/>
    </source>
</evidence>
<accession>A0ABS8GUX9</accession>
<proteinExistence type="inferred from homology"/>
<dbReference type="InterPro" id="IPR004443">
    <property type="entry name" value="YjeF_N_dom"/>
</dbReference>
<evidence type="ECO:0000256" key="10">
    <source>
        <dbReference type="ARBA" id="ARBA00023027"/>
    </source>
</evidence>
<comment type="function">
    <text evidence="14 19">Bifunctional enzyme that catalyzes the epimerization of the S- and R-forms of NAD(P)HX and the dehydration of the S-form of NAD(P)HX at the expense of ADP, which is converted to AMP. This allows the repair of both epimers of NAD(P)HX, a damaged form of NAD(P)H that is a result of enzymatic or heat-dependent hydration.</text>
</comment>
<keyword evidence="5 18" id="KW-0479">Metal-binding</keyword>
<evidence type="ECO:0000256" key="12">
    <source>
        <dbReference type="ARBA" id="ARBA00023239"/>
    </source>
</evidence>
<keyword evidence="12 17" id="KW-0456">Lyase</keyword>
<feature type="domain" description="YjeF N-terminal" evidence="21">
    <location>
        <begin position="9"/>
        <end position="217"/>
    </location>
</feature>
<dbReference type="InterPro" id="IPR030677">
    <property type="entry name" value="Nnr"/>
</dbReference>
<keyword evidence="13" id="KW-0511">Multifunctional enzyme</keyword>
<dbReference type="CDD" id="cd01171">
    <property type="entry name" value="YXKO-related"/>
    <property type="match status" value="1"/>
</dbReference>
<evidence type="ECO:0000313" key="23">
    <source>
        <dbReference type="Proteomes" id="UP001197770"/>
    </source>
</evidence>